<feature type="compositionally biased region" description="Low complexity" evidence="1">
    <location>
        <begin position="358"/>
        <end position="368"/>
    </location>
</feature>
<keyword evidence="4" id="KW-1185">Reference proteome</keyword>
<feature type="domain" description="Senescence" evidence="2">
    <location>
        <begin position="218"/>
        <end position="334"/>
    </location>
</feature>
<accession>A0A4Y9Z141</accession>
<protein>
    <recommendedName>
        <fullName evidence="2">Senescence domain-containing protein</fullName>
    </recommendedName>
</protein>
<dbReference type="Pfam" id="PF06911">
    <property type="entry name" value="Senescence"/>
    <property type="match status" value="1"/>
</dbReference>
<dbReference type="AlphaFoldDB" id="A0A4Y9Z141"/>
<dbReference type="STRING" id="205917.A0A4Y9Z141"/>
<reference evidence="3 4" key="1">
    <citation type="submission" date="2019-02" db="EMBL/GenBank/DDBJ databases">
        <title>Genome sequencing of the rare red list fungi Dentipellis fragilis.</title>
        <authorList>
            <person name="Buettner E."/>
            <person name="Kellner H."/>
        </authorList>
    </citation>
    <scope>NUCLEOTIDE SEQUENCE [LARGE SCALE GENOMIC DNA]</scope>
    <source>
        <strain evidence="3 4">DSM 105465</strain>
    </source>
</reference>
<evidence type="ECO:0000256" key="1">
    <source>
        <dbReference type="SAM" id="MobiDB-lite"/>
    </source>
</evidence>
<feature type="region of interest" description="Disordered" evidence="1">
    <location>
        <begin position="338"/>
        <end position="436"/>
    </location>
</feature>
<feature type="compositionally biased region" description="Low complexity" evidence="1">
    <location>
        <begin position="259"/>
        <end position="273"/>
    </location>
</feature>
<dbReference type="InterPro" id="IPR009686">
    <property type="entry name" value="Senescence/spartin_C"/>
</dbReference>
<dbReference type="EMBL" id="SEOQ01000159">
    <property type="protein sequence ID" value="TFY68526.1"/>
    <property type="molecule type" value="Genomic_DNA"/>
</dbReference>
<evidence type="ECO:0000259" key="2">
    <source>
        <dbReference type="Pfam" id="PF06911"/>
    </source>
</evidence>
<feature type="compositionally biased region" description="Polar residues" evidence="1">
    <location>
        <begin position="348"/>
        <end position="357"/>
    </location>
</feature>
<gene>
    <name evidence="3" type="ORF">EVG20_g3510</name>
</gene>
<name>A0A4Y9Z141_9AGAM</name>
<feature type="compositionally biased region" description="Basic and acidic residues" evidence="1">
    <location>
        <begin position="411"/>
        <end position="421"/>
    </location>
</feature>
<evidence type="ECO:0000313" key="3">
    <source>
        <dbReference type="EMBL" id="TFY68526.1"/>
    </source>
</evidence>
<sequence>MSFDPQAFVLLTLPDATLTTPSSTFHGDLVVEYVTVTTPASAPDVFLVFKLGAFETVLDPRRTITASVTPRGEHKYVFHSTRDDPSELFLSLPAQEKAKADDVETFHGMLTEYGDFRGDFAAVAMGADRKAPQSESAVSIEEGEEEDLRGRFVLMNEDNGEVIGALDNKVKVHEDPALSEKGREKDPVVVELSEEADGLEGLSEEEVLVRAVPPEDRDWILNSAVFISRVIAGGTTVLETAMSSASNFYIAHSTPDPSANANANANSPAPSSSGTNSKGTSPAPPSQQPSRMFLLMQSPKTREHLGRVHAVSGHAVNLSNKTAALVEGMIQRVVGAGPDKGKAKASAPVSTLGSGAQTPSSDTSTSLKPPLPPRSRPTSPGLPGYSETPPLPPRRTPVSSRSASPQPPVEAKAKGAADGKPKPHSPAPDAAHAPPHRALRGPAALLALHVRRPPRQLGWHRAFGRRHAQVRDRSGRECEDGGWDGEECRFGVCRYEGDWEEGDCEACGEGVCAGQD</sequence>
<proteinExistence type="predicted"/>
<comment type="caution">
    <text evidence="3">The sequence shown here is derived from an EMBL/GenBank/DDBJ whole genome shotgun (WGS) entry which is preliminary data.</text>
</comment>
<organism evidence="3 4">
    <name type="scientific">Dentipellis fragilis</name>
    <dbReference type="NCBI Taxonomy" id="205917"/>
    <lineage>
        <taxon>Eukaryota</taxon>
        <taxon>Fungi</taxon>
        <taxon>Dikarya</taxon>
        <taxon>Basidiomycota</taxon>
        <taxon>Agaricomycotina</taxon>
        <taxon>Agaricomycetes</taxon>
        <taxon>Russulales</taxon>
        <taxon>Hericiaceae</taxon>
        <taxon>Dentipellis</taxon>
    </lineage>
</organism>
<feature type="region of interest" description="Disordered" evidence="1">
    <location>
        <begin position="259"/>
        <end position="290"/>
    </location>
</feature>
<evidence type="ECO:0000313" key="4">
    <source>
        <dbReference type="Proteomes" id="UP000298327"/>
    </source>
</evidence>
<dbReference type="Proteomes" id="UP000298327">
    <property type="component" value="Unassembled WGS sequence"/>
</dbReference>
<dbReference type="OrthoDB" id="20821at2759"/>